<dbReference type="NCBIfam" id="TIGR01700">
    <property type="entry name" value="PNPH"/>
    <property type="match status" value="1"/>
</dbReference>
<keyword evidence="5" id="KW-0597">Phosphoprotein</keyword>
<keyword evidence="13" id="KW-1185">Reference proteome</keyword>
<evidence type="ECO:0000256" key="8">
    <source>
        <dbReference type="ARBA" id="ARBA00048556"/>
    </source>
</evidence>
<evidence type="ECO:0000313" key="11">
    <source>
        <dbReference type="EMBL" id="AOY77090.1"/>
    </source>
</evidence>
<comment type="subunit">
    <text evidence="4">Homotrimer.</text>
</comment>
<dbReference type="AlphaFoldDB" id="A0AAC9WGA5"/>
<evidence type="ECO:0000256" key="1">
    <source>
        <dbReference type="ARBA" id="ARBA00002678"/>
    </source>
</evidence>
<evidence type="ECO:0000256" key="4">
    <source>
        <dbReference type="ARBA" id="ARBA00011233"/>
    </source>
</evidence>
<dbReference type="PIRSF" id="PIRSF000477">
    <property type="entry name" value="PurNPase"/>
    <property type="match status" value="1"/>
</dbReference>
<dbReference type="PANTHER" id="PTHR11904">
    <property type="entry name" value="METHYLTHIOADENOSINE/PURINE NUCLEOSIDE PHOSPHORYLASE"/>
    <property type="match status" value="1"/>
</dbReference>
<dbReference type="Proteomes" id="UP000177894">
    <property type="component" value="Chromosome"/>
</dbReference>
<accession>A0AAC9WGA5</accession>
<keyword evidence="6 9" id="KW-0328">Glycosyltransferase</keyword>
<evidence type="ECO:0000256" key="7">
    <source>
        <dbReference type="ARBA" id="ARBA00022679"/>
    </source>
</evidence>
<dbReference type="InterPro" id="IPR035994">
    <property type="entry name" value="Nucleoside_phosphorylase_sf"/>
</dbReference>
<comment type="catalytic activity">
    <reaction evidence="8">
        <text>a purine 2'-deoxy-D-ribonucleoside + phosphate = a purine nucleobase + 2-deoxy-alpha-D-ribose 1-phosphate</text>
        <dbReference type="Rhea" id="RHEA:36431"/>
        <dbReference type="ChEBI" id="CHEBI:26386"/>
        <dbReference type="ChEBI" id="CHEBI:43474"/>
        <dbReference type="ChEBI" id="CHEBI:57259"/>
        <dbReference type="ChEBI" id="CHEBI:142361"/>
        <dbReference type="EC" id="2.4.2.1"/>
    </reaction>
</comment>
<sequence>MEGLLQKVQQAKDYILGKINTMPQIGLILGSGLGSLADEVEDAVVIDYKDIPNFPVSTVEGHAGELVIGQLQGKSVVVMKGRFHYYEGYSMQQVTFPVRVMKAIGIELLFVTNACGGLNPQLYPGALMMIQDHINFIGANPLIGPNYHELGPRFPDMSSAYDKDLIQLAHRVGKDLSIETHEGVYIAISGPNYLTKAELKMIIAVGADTVGMSTVPEVIVARHSGLRVLGISCVTDMAIPDQLESISHEEVMEVANKTKPKFISLVKEILKEVTLS</sequence>
<dbReference type="SUPFAM" id="SSF53167">
    <property type="entry name" value="Purine and uridine phosphorylases"/>
    <property type="match status" value="1"/>
</dbReference>
<dbReference type="FunFam" id="3.40.50.1580:FF:000010">
    <property type="entry name" value="Purine nucleoside phosphorylase"/>
    <property type="match status" value="1"/>
</dbReference>
<comment type="similarity">
    <text evidence="3 9">Belongs to the PNP/MTAP phosphorylase family.</text>
</comment>
<dbReference type="EMBL" id="CP017603">
    <property type="protein sequence ID" value="AOY77090.1"/>
    <property type="molecule type" value="Genomic_DNA"/>
</dbReference>
<dbReference type="GO" id="GO:0009116">
    <property type="term" value="P:nucleoside metabolic process"/>
    <property type="evidence" value="ECO:0007669"/>
    <property type="project" value="InterPro"/>
</dbReference>
<dbReference type="KEGG" id="cfm:BJL90_15280"/>
<dbReference type="Gene3D" id="3.40.50.1580">
    <property type="entry name" value="Nucleoside phosphorylase domain"/>
    <property type="match status" value="1"/>
</dbReference>
<keyword evidence="7 9" id="KW-0808">Transferase</keyword>
<dbReference type="GO" id="GO:0004731">
    <property type="term" value="F:purine-nucleoside phosphorylase activity"/>
    <property type="evidence" value="ECO:0007669"/>
    <property type="project" value="UniProtKB-EC"/>
</dbReference>
<dbReference type="InterPro" id="IPR000845">
    <property type="entry name" value="Nucleoside_phosphorylase_d"/>
</dbReference>
<evidence type="ECO:0000256" key="2">
    <source>
        <dbReference type="ARBA" id="ARBA00005058"/>
    </source>
</evidence>
<evidence type="ECO:0000256" key="5">
    <source>
        <dbReference type="ARBA" id="ARBA00022553"/>
    </source>
</evidence>
<dbReference type="EC" id="2.4.2.1" evidence="9"/>
<dbReference type="GO" id="GO:0005737">
    <property type="term" value="C:cytoplasm"/>
    <property type="evidence" value="ECO:0007669"/>
    <property type="project" value="TreeGrafter"/>
</dbReference>
<dbReference type="Proteomes" id="UP000192478">
    <property type="component" value="Chromosome"/>
</dbReference>
<dbReference type="CDD" id="cd09009">
    <property type="entry name" value="PNP-EcPNPII_like"/>
    <property type="match status" value="1"/>
</dbReference>
<dbReference type="NCBIfam" id="TIGR01697">
    <property type="entry name" value="PNPH-PUNA-XAPA"/>
    <property type="match status" value="1"/>
</dbReference>
<dbReference type="NCBIfam" id="NF006054">
    <property type="entry name" value="PRK08202.1"/>
    <property type="match status" value="1"/>
</dbReference>
<evidence type="ECO:0000256" key="3">
    <source>
        <dbReference type="ARBA" id="ARBA00006751"/>
    </source>
</evidence>
<reference evidence="11 13" key="1">
    <citation type="submission" date="2016-10" db="EMBL/GenBank/DDBJ databases">
        <title>Complete Genome Sequence of Acetogen Clostridium formicoaceticum ATCC 27076.</title>
        <authorList>
            <person name="Bao T."/>
            <person name="Cheng C."/>
            <person name="Zhao J."/>
            <person name="Yang S.-T."/>
            <person name="Wang J."/>
            <person name="Wang M."/>
        </authorList>
    </citation>
    <scope>NUCLEOTIDE SEQUENCE [LARGE SCALE GENOMIC DNA]</scope>
    <source>
        <strain evidence="11 13">ATCC 27076</strain>
    </source>
</reference>
<evidence type="ECO:0000313" key="13">
    <source>
        <dbReference type="Proteomes" id="UP000177894"/>
    </source>
</evidence>
<name>A0AAC9WGA5_9CLOT</name>
<evidence type="ECO:0000313" key="14">
    <source>
        <dbReference type="Proteomes" id="UP000192478"/>
    </source>
</evidence>
<reference evidence="12 14" key="2">
    <citation type="submission" date="2017-03" db="EMBL/GenBank/DDBJ databases">
        <title>Complete sequence of Clostridium formicaceticum DSM 92.</title>
        <authorList>
            <person name="Poehlein A."/>
            <person name="Karl M."/>
            <person name="Bengelsdorf F.R."/>
            <person name="Duerre P."/>
            <person name="Daniel R."/>
        </authorList>
    </citation>
    <scope>NUCLEOTIDE SEQUENCE [LARGE SCALE GENOMIC DNA]</scope>
    <source>
        <strain evidence="12 14">DSM 92</strain>
    </source>
</reference>
<comment type="function">
    <text evidence="1">The purine nucleoside phosphorylases catalyze the phosphorolytic breakdown of the N-glycosidic bond in the beta-(deoxy)ribonucleoside molecules, with the formation of the corresponding free purine bases and pentose-1-phosphate. Cleaves guanosine, inosine, 2'-deoxyguanosine and 2'-deoxyinosine.</text>
</comment>
<dbReference type="EMBL" id="CP020559">
    <property type="protein sequence ID" value="ARE87599.1"/>
    <property type="molecule type" value="Genomic_DNA"/>
</dbReference>
<evidence type="ECO:0000259" key="10">
    <source>
        <dbReference type="Pfam" id="PF01048"/>
    </source>
</evidence>
<evidence type="ECO:0000256" key="9">
    <source>
        <dbReference type="PIRNR" id="PIRNR000477"/>
    </source>
</evidence>
<dbReference type="PROSITE" id="PS01240">
    <property type="entry name" value="PNP_MTAP_2"/>
    <property type="match status" value="1"/>
</dbReference>
<evidence type="ECO:0000313" key="12">
    <source>
        <dbReference type="EMBL" id="ARE87599.1"/>
    </source>
</evidence>
<dbReference type="PANTHER" id="PTHR11904:SF9">
    <property type="entry name" value="PURINE NUCLEOSIDE PHOSPHORYLASE-RELATED"/>
    <property type="match status" value="1"/>
</dbReference>
<comment type="pathway">
    <text evidence="2 9">Purine metabolism; purine nucleoside salvage.</text>
</comment>
<protein>
    <recommendedName>
        <fullName evidence="9">Purine nucleoside phosphorylase</fullName>
        <ecNumber evidence="9">2.4.2.1</ecNumber>
    </recommendedName>
    <alternativeName>
        <fullName evidence="9">Inosine-guanosine phosphorylase</fullName>
    </alternativeName>
</protein>
<organism evidence="12 14">
    <name type="scientific">Clostridium formicaceticum</name>
    <dbReference type="NCBI Taxonomy" id="1497"/>
    <lineage>
        <taxon>Bacteria</taxon>
        <taxon>Bacillati</taxon>
        <taxon>Bacillota</taxon>
        <taxon>Clostridia</taxon>
        <taxon>Eubacteriales</taxon>
        <taxon>Clostridiaceae</taxon>
        <taxon>Clostridium</taxon>
    </lineage>
</organism>
<feature type="domain" description="Nucleoside phosphorylase" evidence="10">
    <location>
        <begin position="25"/>
        <end position="271"/>
    </location>
</feature>
<dbReference type="InterPro" id="IPR011268">
    <property type="entry name" value="Purine_phosphorylase"/>
</dbReference>
<dbReference type="InterPro" id="IPR011270">
    <property type="entry name" value="Pur_Nuc_Pase_Ino/Guo-sp"/>
</dbReference>
<dbReference type="RefSeq" id="WP_070969853.1">
    <property type="nucleotide sequence ID" value="NZ_CP017603.1"/>
</dbReference>
<dbReference type="InterPro" id="IPR018099">
    <property type="entry name" value="Purine_phosphorylase-2_CS"/>
</dbReference>
<proteinExistence type="inferred from homology"/>
<gene>
    <name evidence="12" type="primary">punA_2</name>
    <name evidence="11" type="ORF">BJL90_15280</name>
    <name evidence="12" type="ORF">CLFO_19990</name>
</gene>
<dbReference type="Pfam" id="PF01048">
    <property type="entry name" value="PNP_UDP_1"/>
    <property type="match status" value="1"/>
</dbReference>
<evidence type="ECO:0000256" key="6">
    <source>
        <dbReference type="ARBA" id="ARBA00022676"/>
    </source>
</evidence>